<dbReference type="Proteomes" id="UP000003455">
    <property type="component" value="Chromosome"/>
</dbReference>
<dbReference type="Pfam" id="PF04183">
    <property type="entry name" value="IucA_IucC"/>
    <property type="match status" value="1"/>
</dbReference>
<dbReference type="RefSeq" id="WP_001052574.1">
    <property type="nucleotide sequence ID" value="NZ_CM000952.1"/>
</dbReference>
<accession>A0A0E1XEH1</accession>
<dbReference type="GO" id="GO:0016881">
    <property type="term" value="F:acid-amino acid ligase activity"/>
    <property type="evidence" value="ECO:0007669"/>
    <property type="project" value="UniProtKB-ARBA"/>
</dbReference>
<dbReference type="AlphaFoldDB" id="A0A0E1XEH1"/>
<evidence type="ECO:0000256" key="1">
    <source>
        <dbReference type="ARBA" id="ARBA00004924"/>
    </source>
</evidence>
<reference evidence="5" key="1">
    <citation type="submission" date="2010-05" db="EMBL/GenBank/DDBJ databases">
        <authorList>
            <person name="Muzny D."/>
            <person name="Qin X."/>
            <person name="Buhay C."/>
            <person name="Dugan-Rocha S."/>
            <person name="Ding Y."/>
            <person name="Chen G."/>
            <person name="Hawes A."/>
            <person name="Holder M."/>
            <person name="Jhangiani S."/>
            <person name="Johnson A."/>
            <person name="Khan Z."/>
            <person name="Li Z."/>
            <person name="Liu W."/>
            <person name="Liu X."/>
            <person name="Perez L."/>
            <person name="Shen H."/>
            <person name="Wang Q."/>
            <person name="Watt J."/>
            <person name="Xi L."/>
            <person name="Xin Y."/>
            <person name="Zhou J."/>
            <person name="Deng J."/>
            <person name="Jiang H."/>
            <person name="Liu Y."/>
            <person name="Qu J."/>
            <person name="Song X.-Z."/>
            <person name="Zhang L."/>
            <person name="Villasana D."/>
            <person name="Johnson A."/>
            <person name="Liu J."/>
            <person name="Liyanage D."/>
            <person name="Lorensuhewa L."/>
            <person name="Robinson T."/>
            <person name="Song A."/>
            <person name="Song B.-B."/>
            <person name="Dinh H."/>
            <person name="Thornton R."/>
            <person name="Coyle M."/>
            <person name="Francisco L."/>
            <person name="Jackson L."/>
            <person name="Javaid M."/>
            <person name="Korchina V."/>
            <person name="Kovar C."/>
            <person name="Mata R."/>
            <person name="Mathew T."/>
            <person name="Ngo R."/>
            <person name="Nguyen L."/>
            <person name="Nguyen N."/>
            <person name="Okwuonu G."/>
            <person name="Ongeri F."/>
            <person name="Pham C."/>
            <person name="Simmons D."/>
            <person name="Wilczek-Boney K."/>
            <person name="Hale W."/>
            <person name="Jakkamsetti A."/>
            <person name="Pham P."/>
            <person name="Ruth R."/>
            <person name="San Lucas F."/>
            <person name="Warren J."/>
            <person name="Zhang J."/>
            <person name="Zhao Z."/>
            <person name="Zhou C."/>
            <person name="Zhu D."/>
            <person name="Lee S."/>
            <person name="Bess C."/>
            <person name="Blankenburg K."/>
            <person name="Forbes L."/>
            <person name="Fu Q."/>
            <person name="Gubbala S."/>
            <person name="Hirani K."/>
            <person name="Jayaseelan J.C."/>
            <person name="Lara F."/>
            <person name="Munidasa M."/>
            <person name="Palculict T."/>
            <person name="Patil S."/>
            <person name="Pu L.-L."/>
            <person name="Saada N."/>
            <person name="Tang L."/>
            <person name="Weissenberger G."/>
            <person name="Zhu Y."/>
            <person name="Hemphill L."/>
            <person name="Shang Y."/>
            <person name="Youmans B."/>
            <person name="Ayvaz T."/>
            <person name="Ross M."/>
            <person name="Santibanez J."/>
            <person name="Aqrawi P."/>
            <person name="Gross S."/>
            <person name="Joshi V."/>
            <person name="Fowler G."/>
            <person name="Nazareth L."/>
            <person name="Reid J."/>
            <person name="Worley K."/>
            <person name="Petrosino J."/>
            <person name="Highlander S."/>
            <person name="Gibbs R."/>
        </authorList>
    </citation>
    <scope>NUCLEOTIDE SEQUENCE [LARGE SCALE GENOMIC DNA]</scope>
    <source>
        <strain evidence="5">MN8</strain>
    </source>
</reference>
<gene>
    <name evidence="5" type="ORF">HMPREF0769_10972</name>
</gene>
<evidence type="ECO:0000313" key="5">
    <source>
        <dbReference type="EMBL" id="EFH96970.1"/>
    </source>
</evidence>
<dbReference type="GO" id="GO:0019290">
    <property type="term" value="P:siderophore biosynthetic process"/>
    <property type="evidence" value="ECO:0007669"/>
    <property type="project" value="InterPro"/>
</dbReference>
<evidence type="ECO:0000259" key="4">
    <source>
        <dbReference type="Pfam" id="PF06276"/>
    </source>
</evidence>
<dbReference type="EMBL" id="ACJA02000001">
    <property type="protein sequence ID" value="EFH96970.1"/>
    <property type="molecule type" value="Genomic_DNA"/>
</dbReference>
<dbReference type="PANTHER" id="PTHR34384">
    <property type="entry name" value="L-2,3-DIAMINOPROPANOATE--CITRATE LIGASE"/>
    <property type="match status" value="1"/>
</dbReference>
<dbReference type="HOGENOM" id="CLU_018524_3_1_9"/>
<feature type="domain" description="Aerobactin siderophore biosynthesis IucA/IucC N-terminal" evidence="3">
    <location>
        <begin position="193"/>
        <end position="436"/>
    </location>
</feature>
<dbReference type="InterPro" id="IPR007310">
    <property type="entry name" value="Aerobactin_biosyn_IucA/IucC_N"/>
</dbReference>
<comment type="caution">
    <text evidence="5">The sequence shown here is derived from an EMBL/GenBank/DDBJ whole genome shotgun (WGS) entry which is preliminary data.</text>
</comment>
<dbReference type="InterPro" id="IPR022770">
    <property type="entry name" value="IucA/IucC-like_C"/>
</dbReference>
<sequence length="658" mass="76165">MNLNLIFKEQTLKFNKEEQETYLFLQQHNSDWANIFKEMILQGRDKVTQRLVTSMHRENLVKARTQSKKILSRDLIMLDISTTHILEIQFPQAKQTLYAPITGEHAFDRIDVEGPFYIKDNITNMITRVHHPNEILECILIEAPDLKNAASDQFQQDLINSATNMTFAMSYQALSMQHDSTPLFNIIENSEDSYLRSEQAVIEGHPLHPGAKLRKGLNALQTFLYSSEFNQPIKLKIVLIHSKLSRTMSLSKDYDTTVHQLFPDLIKQLENEFTPNFNFNDYHIMIVHPWQLDDVLHSDYQAEVDKELIIEAKHTLDYYAGLSFRTLVPKYPAMSPHIKLSTNVHITGEIRTLSEQTTHNGPLMTRILNDILEKDVIFKSYASTIIDEVAGIHFYNEQDEADYQTERSEQLGTLFRKNIYQMIPQEVTPMIPSSLVATYPFNNESPIVTLIKRYQSAASLSDFESSAKSWIETYSKALLGLVIPLVTKYGIALEAHLQNAIATFRKDGLLDTMYIRDFEGLRIDKAQLNEMGYSTSHFHEKSRILTDSKTSVFNKAFYSTVQNHLGELILTISKASNDSNLERHMWYIVRDVLDNIFDQLVHSTHKSNQVNENRINEIKDTMFAPFIDYKCVTTMRLEDEAHHYTYIKVNNPLYRENN</sequence>
<protein>
    <submittedName>
        <fullName evidence="5">Siderophore biosynthesis protein, IucA/IucC family</fullName>
    </submittedName>
</protein>
<dbReference type="Gene3D" id="1.10.510.40">
    <property type="match status" value="1"/>
</dbReference>
<feature type="domain" description="Aerobactin siderophore biosynthesis IucA/IucC-like C-terminal" evidence="4">
    <location>
        <begin position="469"/>
        <end position="644"/>
    </location>
</feature>
<evidence type="ECO:0000259" key="3">
    <source>
        <dbReference type="Pfam" id="PF04183"/>
    </source>
</evidence>
<organism evidence="5">
    <name type="scientific">Staphylococcus aureus subsp. aureus MN8</name>
    <dbReference type="NCBI Taxonomy" id="548470"/>
    <lineage>
        <taxon>Bacteria</taxon>
        <taxon>Bacillati</taxon>
        <taxon>Bacillota</taxon>
        <taxon>Bacilli</taxon>
        <taxon>Bacillales</taxon>
        <taxon>Staphylococcaceae</taxon>
        <taxon>Staphylococcus</taxon>
    </lineage>
</organism>
<dbReference type="PANTHER" id="PTHR34384:SF6">
    <property type="entry name" value="STAPHYLOFERRIN B SYNTHASE"/>
    <property type="match status" value="1"/>
</dbReference>
<comment type="pathway">
    <text evidence="1">Siderophore biosynthesis.</text>
</comment>
<comment type="similarity">
    <text evidence="2">Belongs to the IucA/IucC family.</text>
</comment>
<dbReference type="InterPro" id="IPR037455">
    <property type="entry name" value="LucA/IucC-like"/>
</dbReference>
<evidence type="ECO:0000256" key="2">
    <source>
        <dbReference type="ARBA" id="ARBA00007832"/>
    </source>
</evidence>
<proteinExistence type="inferred from homology"/>
<name>A0A0E1XEH1_STAAU</name>
<dbReference type="Pfam" id="PF06276">
    <property type="entry name" value="FhuF"/>
    <property type="match status" value="1"/>
</dbReference>